<gene>
    <name evidence="2" type="ORF">DX914_17550</name>
</gene>
<feature type="transmembrane region" description="Helical" evidence="1">
    <location>
        <begin position="40"/>
        <end position="63"/>
    </location>
</feature>
<sequence length="66" mass="7643">MLLILARAPNSQPELQTRRAAHRRCAVFRWHRMCHLKIPAYAPLSQGSSGVAFFFGYFLLTLIKRK</sequence>
<evidence type="ECO:0000313" key="3">
    <source>
        <dbReference type="Proteomes" id="UP000264492"/>
    </source>
</evidence>
<protein>
    <submittedName>
        <fullName evidence="2">Uncharacterized protein</fullName>
    </submittedName>
</protein>
<keyword evidence="1" id="KW-1133">Transmembrane helix</keyword>
<dbReference type="Proteomes" id="UP000264492">
    <property type="component" value="Unassembled WGS sequence"/>
</dbReference>
<dbReference type="AlphaFoldDB" id="A0A371JYS0"/>
<accession>A0A371JYS0</accession>
<comment type="caution">
    <text evidence="2">The sequence shown here is derived from an EMBL/GenBank/DDBJ whole genome shotgun (WGS) entry which is preliminary data.</text>
</comment>
<name>A0A371JYS0_9GAMM</name>
<evidence type="ECO:0000313" key="2">
    <source>
        <dbReference type="EMBL" id="RDZ26774.1"/>
    </source>
</evidence>
<proteinExistence type="predicted"/>
<reference evidence="2 3" key="1">
    <citation type="submission" date="2018-08" db="EMBL/GenBank/DDBJ databases">
        <title>Lysobacter sp. zong2l5, whole genome shotgun sequence.</title>
        <authorList>
            <person name="Zhang X."/>
            <person name="Feng G."/>
            <person name="Zhu H."/>
        </authorList>
    </citation>
    <scope>NUCLEOTIDE SEQUENCE [LARGE SCALE GENOMIC DNA]</scope>
    <source>
        <strain evidence="3">zong2l5</strain>
    </source>
</reference>
<keyword evidence="3" id="KW-1185">Reference proteome</keyword>
<evidence type="ECO:0000256" key="1">
    <source>
        <dbReference type="SAM" id="Phobius"/>
    </source>
</evidence>
<dbReference type="EMBL" id="QTSU01000003">
    <property type="protein sequence ID" value="RDZ26774.1"/>
    <property type="molecule type" value="Genomic_DNA"/>
</dbReference>
<keyword evidence="1" id="KW-0812">Transmembrane</keyword>
<keyword evidence="1" id="KW-0472">Membrane</keyword>
<organism evidence="2 3">
    <name type="scientific">Lysobacter silvisoli</name>
    <dbReference type="NCBI Taxonomy" id="2293254"/>
    <lineage>
        <taxon>Bacteria</taxon>
        <taxon>Pseudomonadati</taxon>
        <taxon>Pseudomonadota</taxon>
        <taxon>Gammaproteobacteria</taxon>
        <taxon>Lysobacterales</taxon>
        <taxon>Lysobacteraceae</taxon>
        <taxon>Lysobacter</taxon>
    </lineage>
</organism>